<dbReference type="EMBL" id="JADTFC010000091">
    <property type="protein sequence ID" value="MBG6290920.1"/>
    <property type="molecule type" value="Genomic_DNA"/>
</dbReference>
<dbReference type="Proteomes" id="UP000501063">
    <property type="component" value="Chromosome"/>
</dbReference>
<accession>A0A6G6J7A4</accession>
<dbReference type="GO" id="GO:0005506">
    <property type="term" value="F:iron ion binding"/>
    <property type="evidence" value="ECO:0007669"/>
    <property type="project" value="UniProtKB-ARBA"/>
</dbReference>
<dbReference type="PANTHER" id="PTHR20883">
    <property type="entry name" value="PHYTANOYL-COA DIOXYGENASE DOMAIN CONTAINING 1"/>
    <property type="match status" value="1"/>
</dbReference>
<keyword evidence="5" id="KW-1185">Reference proteome</keyword>
<name>A0A6G6J7A4_PSENT</name>
<reference evidence="3 4" key="1">
    <citation type="submission" date="2020-02" db="EMBL/GenBank/DDBJ databases">
        <title>Integrative conjugative elements (ICEs) and plasmids drive adaptation of Pseudomonas nitroreducens strain HBP1 to wastewater environment.</title>
        <authorList>
            <person name="Sentchilo V."/>
            <person name="Carraro N."/>
            <person name="Bertelli C."/>
            <person name="van der Meer J.R."/>
        </authorList>
    </citation>
    <scope>NUCLEOTIDE SEQUENCE [LARGE SCALE GENOMIC DNA]</scope>
    <source>
        <strain evidence="3 4">HBP1</strain>
    </source>
</reference>
<dbReference type="RefSeq" id="WP_024762215.1">
    <property type="nucleotide sequence ID" value="NZ_CP049140.1"/>
</dbReference>
<dbReference type="Proteomes" id="UP000608450">
    <property type="component" value="Unassembled WGS sequence"/>
</dbReference>
<evidence type="ECO:0000313" key="2">
    <source>
        <dbReference type="EMBL" id="MBG6290920.1"/>
    </source>
</evidence>
<dbReference type="EMBL" id="CP049140">
    <property type="protein sequence ID" value="QIE90351.1"/>
    <property type="molecule type" value="Genomic_DNA"/>
</dbReference>
<reference evidence="2 5" key="2">
    <citation type="submission" date="2020-11" db="EMBL/GenBank/DDBJ databases">
        <title>Enhanced detection system for hospital associated transmission using whole genome sequencing surveillance.</title>
        <authorList>
            <person name="Harrison L.H."/>
            <person name="Van Tyne D."/>
            <person name="Marsh J.W."/>
            <person name="Griffith M.P."/>
            <person name="Snyder D.J."/>
            <person name="Cooper V.S."/>
            <person name="Mustapha M."/>
        </authorList>
    </citation>
    <scope>NUCLEOTIDE SEQUENCE [LARGE SCALE GENOMIC DNA]</scope>
    <source>
        <strain evidence="2 5">PSA00705</strain>
    </source>
</reference>
<evidence type="ECO:0000313" key="3">
    <source>
        <dbReference type="EMBL" id="QIE90351.1"/>
    </source>
</evidence>
<dbReference type="KEGG" id="pnt:G5B91_30520"/>
<evidence type="ECO:0000313" key="5">
    <source>
        <dbReference type="Proteomes" id="UP000608450"/>
    </source>
</evidence>
<organism evidence="3 4">
    <name type="scientific">Pseudomonas nitroreducens</name>
    <dbReference type="NCBI Taxonomy" id="46680"/>
    <lineage>
        <taxon>Bacteria</taxon>
        <taxon>Pseudomonadati</taxon>
        <taxon>Pseudomonadota</taxon>
        <taxon>Gammaproteobacteria</taxon>
        <taxon>Pseudomonadales</taxon>
        <taxon>Pseudomonadaceae</taxon>
        <taxon>Pseudomonas</taxon>
    </lineage>
</organism>
<protein>
    <submittedName>
        <fullName evidence="3">Phytanoyl-CoA dioxygenase family protein</fullName>
    </submittedName>
</protein>
<evidence type="ECO:0000256" key="1">
    <source>
        <dbReference type="ARBA" id="ARBA00001954"/>
    </source>
</evidence>
<dbReference type="GO" id="GO:0016706">
    <property type="term" value="F:2-oxoglutarate-dependent dioxygenase activity"/>
    <property type="evidence" value="ECO:0007669"/>
    <property type="project" value="UniProtKB-ARBA"/>
</dbReference>
<keyword evidence="3" id="KW-0223">Dioxygenase</keyword>
<dbReference type="InterPro" id="IPR008775">
    <property type="entry name" value="Phytyl_CoA_dOase-like"/>
</dbReference>
<dbReference type="Pfam" id="PF05721">
    <property type="entry name" value="PhyH"/>
    <property type="match status" value="1"/>
</dbReference>
<keyword evidence="3" id="KW-0560">Oxidoreductase</keyword>
<proteinExistence type="predicted"/>
<dbReference type="AlphaFoldDB" id="A0A6G6J7A4"/>
<dbReference type="SUPFAM" id="SSF51197">
    <property type="entry name" value="Clavaminate synthase-like"/>
    <property type="match status" value="1"/>
</dbReference>
<evidence type="ECO:0000313" key="4">
    <source>
        <dbReference type="Proteomes" id="UP000501063"/>
    </source>
</evidence>
<gene>
    <name evidence="3" type="ORF">G5B91_30520</name>
    <name evidence="2" type="ORF">I5I61_25975</name>
</gene>
<dbReference type="PANTHER" id="PTHR20883:SF48">
    <property type="entry name" value="ECTOINE DIOXYGENASE"/>
    <property type="match status" value="1"/>
</dbReference>
<sequence length="304" mass="34469">MNSSWYSGYGEEKFVLDGISSIIQNGYCVIPGSVCEELVDAATNAYERLKQSEIVPKTSQLTEGEDYVDGKFRRMVNMHLRLPEFSDLFSSNKALSVVDRLFDEPATLYTSLFFEIGSAQNCHRDTPYFWTNPGYSYFGVWLALEDVNEDNGALVVIPGSHKVMDDPKFLEEVGKIDCDADGVPKAHSPMLWNTYQSAVHKRCMELGLKETPISVKKGDTIIWHPQLMHGGYKIANTTRSRKSFVMHVTPKHMNVFVQDKFFSPSTYAQLPPKNPELSYITNRNGREVRNDGLWAICQKIYLPA</sequence>
<dbReference type="Gene3D" id="2.60.120.620">
    <property type="entry name" value="q2cbj1_9rhob like domain"/>
    <property type="match status" value="1"/>
</dbReference>
<comment type="cofactor">
    <cofactor evidence="1">
        <name>Fe(2+)</name>
        <dbReference type="ChEBI" id="CHEBI:29033"/>
    </cofactor>
</comment>